<evidence type="ECO:0000256" key="1">
    <source>
        <dbReference type="ARBA" id="ARBA00000900"/>
    </source>
</evidence>
<dbReference type="CDD" id="cd16479">
    <property type="entry name" value="RING-H2_synoviolin"/>
    <property type="match status" value="1"/>
</dbReference>
<keyword evidence="6 19" id="KW-0808">Transferase</keyword>
<dbReference type="PANTHER" id="PTHR22763:SF184">
    <property type="entry name" value="E3 UBIQUITIN-PROTEIN LIGASE SYNOVIOLIN"/>
    <property type="match status" value="1"/>
</dbReference>
<accession>A0A9W8HMD3</accession>
<feature type="region of interest" description="Disordered" evidence="16">
    <location>
        <begin position="399"/>
        <end position="426"/>
    </location>
</feature>
<evidence type="ECO:0000256" key="5">
    <source>
        <dbReference type="ARBA" id="ARBA00012483"/>
    </source>
</evidence>
<feature type="transmembrane region" description="Helical" evidence="17">
    <location>
        <begin position="93"/>
        <end position="112"/>
    </location>
</feature>
<reference evidence="19" key="1">
    <citation type="submission" date="2022-07" db="EMBL/GenBank/DDBJ databases">
        <title>Phylogenomic reconstructions and comparative analyses of Kickxellomycotina fungi.</title>
        <authorList>
            <person name="Reynolds N.K."/>
            <person name="Stajich J.E."/>
            <person name="Barry K."/>
            <person name="Grigoriev I.V."/>
            <person name="Crous P."/>
            <person name="Smith M.E."/>
        </authorList>
    </citation>
    <scope>NUCLEOTIDE SEQUENCE</scope>
    <source>
        <strain evidence="19">BCRC 34489</strain>
    </source>
</reference>
<evidence type="ECO:0000256" key="13">
    <source>
        <dbReference type="ARBA" id="ARBA00022989"/>
    </source>
</evidence>
<dbReference type="Gene3D" id="3.30.40.10">
    <property type="entry name" value="Zinc/RING finger domain, C3HC4 (zinc finger)"/>
    <property type="match status" value="1"/>
</dbReference>
<dbReference type="Proteomes" id="UP001140172">
    <property type="component" value="Unassembled WGS sequence"/>
</dbReference>
<evidence type="ECO:0000256" key="17">
    <source>
        <dbReference type="SAM" id="Phobius"/>
    </source>
</evidence>
<keyword evidence="10" id="KW-0833">Ubl conjugation pathway</keyword>
<keyword evidence="12" id="KW-0862">Zinc</keyword>
<dbReference type="SUPFAM" id="SSF57850">
    <property type="entry name" value="RING/U-box"/>
    <property type="match status" value="1"/>
</dbReference>
<dbReference type="EC" id="2.3.2.27" evidence="5"/>
<evidence type="ECO:0000256" key="3">
    <source>
        <dbReference type="ARBA" id="ARBA00004906"/>
    </source>
</evidence>
<evidence type="ECO:0000256" key="4">
    <source>
        <dbReference type="ARBA" id="ARBA00010089"/>
    </source>
</evidence>
<keyword evidence="19" id="KW-0012">Acyltransferase</keyword>
<dbReference type="PANTHER" id="PTHR22763">
    <property type="entry name" value="RING ZINC FINGER PROTEIN"/>
    <property type="match status" value="1"/>
</dbReference>
<evidence type="ECO:0000256" key="11">
    <source>
        <dbReference type="ARBA" id="ARBA00022824"/>
    </source>
</evidence>
<dbReference type="OrthoDB" id="7759664at2759"/>
<dbReference type="Pfam" id="PF25563">
    <property type="entry name" value="TPR_SYVN1_N"/>
    <property type="match status" value="1"/>
</dbReference>
<sequence>MGLFLTILLGKLFVRLFFGHLRAIEVERLYEQGWFSVTETILALALLRDQFDVVMLTLFVFLLFCKIFHWMLEDRVAFMEQQTRLAKLFLARTLSLSALLVAADCLMLMYSIESSLKYNAPMMIVFAFEYAVLLVRFISIGSKFALNAIDIGRNGDWEEKQTYVFYLELVHDATKLTLYLGFFVTMTVYYRFPIQIMRDIYITGRSLIGRCQDWIRYRKAMHNMHLRYPTVSQTELDAMNDATCIICREEMVGPSQEQADIWNSERQTGHAPLLSGDTPKRLPCSHVFHFNCLRNWLERQQSCPTCRRSVLDEGTPVRDGVPPQAPNQEQNTDPVPDGPYPSEGDTAAGTATAQPSHDHTSTARESGTSSMAIDAPDATSSTAGHLSHMIVTLTQVDSLMPSDARANHSGPASRGNTDKGKEHARE</sequence>
<evidence type="ECO:0000256" key="10">
    <source>
        <dbReference type="ARBA" id="ARBA00022786"/>
    </source>
</evidence>
<keyword evidence="13 17" id="KW-1133">Transmembrane helix</keyword>
<name>A0A9W8HMD3_9FUNG</name>
<evidence type="ECO:0000313" key="19">
    <source>
        <dbReference type="EMBL" id="KAJ2786261.1"/>
    </source>
</evidence>
<organism evidence="19 20">
    <name type="scientific">Coemansia interrupta</name>
    <dbReference type="NCBI Taxonomy" id="1126814"/>
    <lineage>
        <taxon>Eukaryota</taxon>
        <taxon>Fungi</taxon>
        <taxon>Fungi incertae sedis</taxon>
        <taxon>Zoopagomycota</taxon>
        <taxon>Kickxellomycotina</taxon>
        <taxon>Kickxellomycetes</taxon>
        <taxon>Kickxellales</taxon>
        <taxon>Kickxellaceae</taxon>
        <taxon>Coemansia</taxon>
    </lineage>
</organism>
<dbReference type="AlphaFoldDB" id="A0A9W8HMD3"/>
<dbReference type="GO" id="GO:0061630">
    <property type="term" value="F:ubiquitin protein ligase activity"/>
    <property type="evidence" value="ECO:0007669"/>
    <property type="project" value="UniProtKB-EC"/>
</dbReference>
<evidence type="ECO:0000256" key="7">
    <source>
        <dbReference type="ARBA" id="ARBA00022692"/>
    </source>
</evidence>
<dbReference type="InterPro" id="IPR058051">
    <property type="entry name" value="Znf_RING_synoviolin"/>
</dbReference>
<keyword evidence="11" id="KW-0256">Endoplasmic reticulum</keyword>
<comment type="caution">
    <text evidence="19">The sequence shown here is derived from an EMBL/GenBank/DDBJ whole genome shotgun (WGS) entry which is preliminary data.</text>
</comment>
<dbReference type="PROSITE" id="PS50089">
    <property type="entry name" value="ZF_RING_2"/>
    <property type="match status" value="1"/>
</dbReference>
<evidence type="ECO:0000256" key="6">
    <source>
        <dbReference type="ARBA" id="ARBA00022679"/>
    </source>
</evidence>
<keyword evidence="7 17" id="KW-0812">Transmembrane</keyword>
<keyword evidence="14 17" id="KW-0472">Membrane</keyword>
<evidence type="ECO:0000313" key="20">
    <source>
        <dbReference type="Proteomes" id="UP001140172"/>
    </source>
</evidence>
<dbReference type="InterPro" id="IPR050731">
    <property type="entry name" value="HRD1_E3_ubiq-ligases"/>
</dbReference>
<evidence type="ECO:0000256" key="9">
    <source>
        <dbReference type="ARBA" id="ARBA00022771"/>
    </source>
</evidence>
<feature type="compositionally biased region" description="Basic and acidic residues" evidence="16">
    <location>
        <begin position="416"/>
        <end position="426"/>
    </location>
</feature>
<dbReference type="InterPro" id="IPR001841">
    <property type="entry name" value="Znf_RING"/>
</dbReference>
<feature type="transmembrane region" description="Helical" evidence="17">
    <location>
        <begin position="118"/>
        <end position="138"/>
    </location>
</feature>
<dbReference type="InterPro" id="IPR013083">
    <property type="entry name" value="Znf_RING/FYVE/PHD"/>
</dbReference>
<evidence type="ECO:0000256" key="15">
    <source>
        <dbReference type="PROSITE-ProRule" id="PRU00175"/>
    </source>
</evidence>
<evidence type="ECO:0000256" key="2">
    <source>
        <dbReference type="ARBA" id="ARBA00004477"/>
    </source>
</evidence>
<dbReference type="GO" id="GO:0036503">
    <property type="term" value="P:ERAD pathway"/>
    <property type="evidence" value="ECO:0007669"/>
    <property type="project" value="TreeGrafter"/>
</dbReference>
<protein>
    <recommendedName>
        <fullName evidence="5">RING-type E3 ubiquitin transferase</fullName>
        <ecNumber evidence="5">2.3.2.27</ecNumber>
    </recommendedName>
</protein>
<comment type="similarity">
    <text evidence="4">Belongs to the HRD1 family.</text>
</comment>
<dbReference type="InterPro" id="IPR057992">
    <property type="entry name" value="TPR_SYVN1_N"/>
</dbReference>
<evidence type="ECO:0000256" key="14">
    <source>
        <dbReference type="ARBA" id="ARBA00023136"/>
    </source>
</evidence>
<dbReference type="EMBL" id="JANBUM010000071">
    <property type="protein sequence ID" value="KAJ2786261.1"/>
    <property type="molecule type" value="Genomic_DNA"/>
</dbReference>
<keyword evidence="9 15" id="KW-0863">Zinc-finger</keyword>
<comment type="subcellular location">
    <subcellularLocation>
        <location evidence="2">Endoplasmic reticulum membrane</location>
        <topology evidence="2">Multi-pass membrane protein</topology>
    </subcellularLocation>
</comment>
<feature type="transmembrane region" description="Helical" evidence="17">
    <location>
        <begin position="53"/>
        <end position="72"/>
    </location>
</feature>
<keyword evidence="20" id="KW-1185">Reference proteome</keyword>
<dbReference type="GO" id="GO:0043161">
    <property type="term" value="P:proteasome-mediated ubiquitin-dependent protein catabolic process"/>
    <property type="evidence" value="ECO:0007669"/>
    <property type="project" value="TreeGrafter"/>
</dbReference>
<dbReference type="SMART" id="SM00184">
    <property type="entry name" value="RING"/>
    <property type="match status" value="1"/>
</dbReference>
<feature type="domain" description="RING-type" evidence="18">
    <location>
        <begin position="244"/>
        <end position="307"/>
    </location>
</feature>
<evidence type="ECO:0000256" key="12">
    <source>
        <dbReference type="ARBA" id="ARBA00022833"/>
    </source>
</evidence>
<dbReference type="GO" id="GO:0005789">
    <property type="term" value="C:endoplasmic reticulum membrane"/>
    <property type="evidence" value="ECO:0007669"/>
    <property type="project" value="UniProtKB-SubCell"/>
</dbReference>
<comment type="pathway">
    <text evidence="3">Protein modification; protein ubiquitination.</text>
</comment>
<dbReference type="Pfam" id="PF13639">
    <property type="entry name" value="zf-RING_2"/>
    <property type="match status" value="1"/>
</dbReference>
<proteinExistence type="inferred from homology"/>
<dbReference type="GO" id="GO:0008270">
    <property type="term" value="F:zinc ion binding"/>
    <property type="evidence" value="ECO:0007669"/>
    <property type="project" value="UniProtKB-KW"/>
</dbReference>
<gene>
    <name evidence="19" type="primary">HRD1</name>
    <name evidence="19" type="ORF">GGI15_001667</name>
</gene>
<keyword evidence="8" id="KW-0479">Metal-binding</keyword>
<evidence type="ECO:0000259" key="18">
    <source>
        <dbReference type="PROSITE" id="PS50089"/>
    </source>
</evidence>
<evidence type="ECO:0000256" key="8">
    <source>
        <dbReference type="ARBA" id="ARBA00022723"/>
    </source>
</evidence>
<evidence type="ECO:0000256" key="16">
    <source>
        <dbReference type="SAM" id="MobiDB-lite"/>
    </source>
</evidence>
<comment type="catalytic activity">
    <reaction evidence="1">
        <text>S-ubiquitinyl-[E2 ubiquitin-conjugating enzyme]-L-cysteine + [acceptor protein]-L-lysine = [E2 ubiquitin-conjugating enzyme]-L-cysteine + N(6)-ubiquitinyl-[acceptor protein]-L-lysine.</text>
        <dbReference type="EC" id="2.3.2.27"/>
    </reaction>
</comment>
<feature type="region of interest" description="Disordered" evidence="16">
    <location>
        <begin position="313"/>
        <end position="382"/>
    </location>
</feature>